<dbReference type="InterPro" id="IPR016032">
    <property type="entry name" value="Sig_transdc_resp-reg_C-effctor"/>
</dbReference>
<gene>
    <name evidence="5" type="ORF">EV385_4134</name>
</gene>
<evidence type="ECO:0000256" key="2">
    <source>
        <dbReference type="ARBA" id="ARBA00023125"/>
    </source>
</evidence>
<dbReference type="InterPro" id="IPR027417">
    <property type="entry name" value="P-loop_NTPase"/>
</dbReference>
<dbReference type="PROSITE" id="PS00622">
    <property type="entry name" value="HTH_LUXR_1"/>
    <property type="match status" value="1"/>
</dbReference>
<protein>
    <submittedName>
        <fullName evidence="5">Regulatory LuxR family protein</fullName>
    </submittedName>
</protein>
<dbReference type="SUPFAM" id="SSF52540">
    <property type="entry name" value="P-loop containing nucleoside triphosphate hydrolases"/>
    <property type="match status" value="1"/>
</dbReference>
<dbReference type="CDD" id="cd06170">
    <property type="entry name" value="LuxR_C_like"/>
    <property type="match status" value="1"/>
</dbReference>
<dbReference type="InterPro" id="IPR000792">
    <property type="entry name" value="Tscrpt_reg_LuxR_C"/>
</dbReference>
<proteinExistence type="predicted"/>
<evidence type="ECO:0000313" key="5">
    <source>
        <dbReference type="EMBL" id="RZU52286.1"/>
    </source>
</evidence>
<keyword evidence="6" id="KW-1185">Reference proteome</keyword>
<dbReference type="GO" id="GO:0003677">
    <property type="term" value="F:DNA binding"/>
    <property type="evidence" value="ECO:0007669"/>
    <property type="project" value="UniProtKB-KW"/>
</dbReference>
<evidence type="ECO:0000256" key="3">
    <source>
        <dbReference type="ARBA" id="ARBA00023163"/>
    </source>
</evidence>
<dbReference type="GO" id="GO:0006355">
    <property type="term" value="P:regulation of DNA-templated transcription"/>
    <property type="evidence" value="ECO:0007669"/>
    <property type="project" value="InterPro"/>
</dbReference>
<dbReference type="Pfam" id="PF13191">
    <property type="entry name" value="AAA_16"/>
    <property type="match status" value="1"/>
</dbReference>
<keyword evidence="1" id="KW-0805">Transcription regulation</keyword>
<dbReference type="OrthoDB" id="3197423at2"/>
<keyword evidence="3" id="KW-0804">Transcription</keyword>
<dbReference type="SMART" id="SM00421">
    <property type="entry name" value="HTH_LUXR"/>
    <property type="match status" value="1"/>
</dbReference>
<dbReference type="SUPFAM" id="SSF46894">
    <property type="entry name" value="C-terminal effector domain of the bipartite response regulators"/>
    <property type="match status" value="1"/>
</dbReference>
<dbReference type="AlphaFoldDB" id="A0A4V2G7E4"/>
<organism evidence="5 6">
    <name type="scientific">Krasilnikovia cinnamomea</name>
    <dbReference type="NCBI Taxonomy" id="349313"/>
    <lineage>
        <taxon>Bacteria</taxon>
        <taxon>Bacillati</taxon>
        <taxon>Actinomycetota</taxon>
        <taxon>Actinomycetes</taxon>
        <taxon>Micromonosporales</taxon>
        <taxon>Micromonosporaceae</taxon>
        <taxon>Krasilnikovia</taxon>
    </lineage>
</organism>
<dbReference type="PANTHER" id="PTHR44688:SF16">
    <property type="entry name" value="DNA-BINDING TRANSCRIPTIONAL ACTIVATOR DEVR_DOSR"/>
    <property type="match status" value="1"/>
</dbReference>
<dbReference type="Pfam" id="PF00196">
    <property type="entry name" value="GerE"/>
    <property type="match status" value="1"/>
</dbReference>
<dbReference type="InterPro" id="IPR036388">
    <property type="entry name" value="WH-like_DNA-bd_sf"/>
</dbReference>
<dbReference type="PANTHER" id="PTHR44688">
    <property type="entry name" value="DNA-BINDING TRANSCRIPTIONAL ACTIVATOR DEVR_DOSR"/>
    <property type="match status" value="1"/>
</dbReference>
<dbReference type="RefSeq" id="WP_130510918.1">
    <property type="nucleotide sequence ID" value="NZ_SHKY01000001.1"/>
</dbReference>
<dbReference type="Proteomes" id="UP000292564">
    <property type="component" value="Unassembled WGS sequence"/>
</dbReference>
<comment type="caution">
    <text evidence="5">The sequence shown here is derived from an EMBL/GenBank/DDBJ whole genome shotgun (WGS) entry which is preliminary data.</text>
</comment>
<dbReference type="Gene3D" id="1.10.10.10">
    <property type="entry name" value="Winged helix-like DNA-binding domain superfamily/Winged helix DNA-binding domain"/>
    <property type="match status" value="1"/>
</dbReference>
<dbReference type="PRINTS" id="PR00038">
    <property type="entry name" value="HTHLUXR"/>
</dbReference>
<evidence type="ECO:0000259" key="4">
    <source>
        <dbReference type="PROSITE" id="PS50043"/>
    </source>
</evidence>
<reference evidence="5 6" key="1">
    <citation type="submission" date="2019-02" db="EMBL/GenBank/DDBJ databases">
        <title>Sequencing the genomes of 1000 actinobacteria strains.</title>
        <authorList>
            <person name="Klenk H.-P."/>
        </authorList>
    </citation>
    <scope>NUCLEOTIDE SEQUENCE [LARGE SCALE GENOMIC DNA]</scope>
    <source>
        <strain evidence="5 6">DSM 45162</strain>
    </source>
</reference>
<dbReference type="PROSITE" id="PS50043">
    <property type="entry name" value="HTH_LUXR_2"/>
    <property type="match status" value="1"/>
</dbReference>
<keyword evidence="2" id="KW-0238">DNA-binding</keyword>
<evidence type="ECO:0000313" key="6">
    <source>
        <dbReference type="Proteomes" id="UP000292564"/>
    </source>
</evidence>
<evidence type="ECO:0000256" key="1">
    <source>
        <dbReference type="ARBA" id="ARBA00023015"/>
    </source>
</evidence>
<dbReference type="EMBL" id="SHKY01000001">
    <property type="protein sequence ID" value="RZU52286.1"/>
    <property type="molecule type" value="Genomic_DNA"/>
</dbReference>
<accession>A0A4V2G7E4</accession>
<feature type="domain" description="HTH luxR-type" evidence="4">
    <location>
        <begin position="805"/>
        <end position="870"/>
    </location>
</feature>
<sequence>MRDWAFVGRAGELARLITTATDQRRGGLILSGAAGVGKSRLLREAVATLDPGGYAVLTAAASVAACGLPFGGLAQVLPPDPPAGLSQAGLLRWALDILRAEAAGRPIVLAVDDAHLLDPASAALAHLLVRQGATLLATLRGAAPVPPPIGALWTEGLVGHAELSPLDAAGSQELLAAMLGGPVEAGSAQRLTELASGNPLMLRELVQAARGGGEMTRAYGVWRWTGRLTLAPSLADLVDAHIGGLAPAVRDVVELVAFGEPIGLPSLLAVADPAAVEVAEERELIRVHGDGRRRPARLAHPLYGEVVRRQCPVSRTRRLLATLADLVERTGARRRDDLLRVAVWRLDSGTAQDGARLLDAAAQAFGRLDLTLTHRLAAAARDAGAGYPATELLATALLLAGRPHEAQAALDRGERQDGSADAASGRPVALRATVAFWGLGQAGAADDLAAATVTEPGAAAQVRAVEAVMRLQLNQLERARELTAAVLSAPAAGASARNLAHCAQALLAAASGHPRHSADLIARIQADAPAWWRDSPALHFLLPVTVGTRVSVALDLAALDEILTAEFADLAQTGGFGFGTGWVALLQAHSARLRGRTADALRAAEQACAALSAHGRYEGLGHAARALSAAVRGDLALATSAMASAEAAGGACERLFYPWHATARAWTAACAGDLTGAVRVLTELAGRLRTDGFAGYELLAWHDVVRLGRAELAADRMAALVAEVPGGPAAPLLLRHARAAATHDPGALYAVARDFAAHGYLVFAAEAAATALRLFRAVRDPRALAANQVLADALAACDTLGTPPLRSVQPALTSRERQVAELAAAGARSREIADSLFLSPRTVENHLQRVYAKLGVSGRTELAPALRSLPQ</sequence>
<name>A0A4V2G7E4_9ACTN</name>
<dbReference type="InterPro" id="IPR041664">
    <property type="entry name" value="AAA_16"/>
</dbReference>